<comment type="caution">
    <text evidence="2">The sequence shown here is derived from an EMBL/GenBank/DDBJ whole genome shotgun (WGS) entry which is preliminary data.</text>
</comment>
<reference evidence="2" key="2">
    <citation type="submission" date="2023-06" db="EMBL/GenBank/DDBJ databases">
        <authorList>
            <person name="Swenson N.G."/>
            <person name="Wegrzyn J.L."/>
            <person name="Mcevoy S.L."/>
        </authorList>
    </citation>
    <scope>NUCLEOTIDE SEQUENCE</scope>
    <source>
        <strain evidence="2">NS2018</strain>
        <tissue evidence="2">Leaf</tissue>
    </source>
</reference>
<evidence type="ECO:0000256" key="1">
    <source>
        <dbReference type="SAM" id="MobiDB-lite"/>
    </source>
</evidence>
<protein>
    <submittedName>
        <fullName evidence="2">Uncharacterized protein</fullName>
    </submittedName>
</protein>
<evidence type="ECO:0000313" key="2">
    <source>
        <dbReference type="EMBL" id="KAK0571308.1"/>
    </source>
</evidence>
<name>A0AA39RD10_ACESA</name>
<dbReference type="EMBL" id="JAUESC010000388">
    <property type="protein sequence ID" value="KAK0571308.1"/>
    <property type="molecule type" value="Genomic_DNA"/>
</dbReference>
<proteinExistence type="predicted"/>
<dbReference type="AlphaFoldDB" id="A0AA39RD10"/>
<reference evidence="2" key="1">
    <citation type="journal article" date="2022" name="Plant J.">
        <title>Strategies of tolerance reflected in two North American maple genomes.</title>
        <authorList>
            <person name="McEvoy S.L."/>
            <person name="Sezen U.U."/>
            <person name="Trouern-Trend A."/>
            <person name="McMahon S.M."/>
            <person name="Schaberg P.G."/>
            <person name="Yang J."/>
            <person name="Wegrzyn J.L."/>
            <person name="Swenson N.G."/>
        </authorList>
    </citation>
    <scope>NUCLEOTIDE SEQUENCE</scope>
    <source>
        <strain evidence="2">NS2018</strain>
    </source>
</reference>
<sequence length="172" mass="19994">MEDYYLGTYSDSGSIRSEDFDDDFVEPEYQQEEEPEVVEHNDAFVVDGEEHNEQENYGSKNDQSQFDDEHRATLNELRKLDRKRDLKKTKVYTKALKPSGNFNFGDFMGKVRKDYILAPFRSQVYRAKNKAGEMIQGSLYAQYGKLRDYAEELKRSNLGSTVVIDTELGENE</sequence>
<accession>A0AA39RD10</accession>
<feature type="region of interest" description="Disordered" evidence="1">
    <location>
        <begin position="44"/>
        <end position="70"/>
    </location>
</feature>
<gene>
    <name evidence="2" type="ORF">LWI29_013964</name>
</gene>
<organism evidence="2 3">
    <name type="scientific">Acer saccharum</name>
    <name type="common">Sugar maple</name>
    <dbReference type="NCBI Taxonomy" id="4024"/>
    <lineage>
        <taxon>Eukaryota</taxon>
        <taxon>Viridiplantae</taxon>
        <taxon>Streptophyta</taxon>
        <taxon>Embryophyta</taxon>
        <taxon>Tracheophyta</taxon>
        <taxon>Spermatophyta</taxon>
        <taxon>Magnoliopsida</taxon>
        <taxon>eudicotyledons</taxon>
        <taxon>Gunneridae</taxon>
        <taxon>Pentapetalae</taxon>
        <taxon>rosids</taxon>
        <taxon>malvids</taxon>
        <taxon>Sapindales</taxon>
        <taxon>Sapindaceae</taxon>
        <taxon>Hippocastanoideae</taxon>
        <taxon>Acereae</taxon>
        <taxon>Acer</taxon>
    </lineage>
</organism>
<feature type="compositionally biased region" description="Basic and acidic residues" evidence="1">
    <location>
        <begin position="44"/>
        <end position="54"/>
    </location>
</feature>
<feature type="compositionally biased region" description="Polar residues" evidence="1">
    <location>
        <begin position="55"/>
        <end position="64"/>
    </location>
</feature>
<evidence type="ECO:0000313" key="3">
    <source>
        <dbReference type="Proteomes" id="UP001168877"/>
    </source>
</evidence>
<dbReference type="Proteomes" id="UP001168877">
    <property type="component" value="Unassembled WGS sequence"/>
</dbReference>
<keyword evidence="3" id="KW-1185">Reference proteome</keyword>
<feature type="region of interest" description="Disordered" evidence="1">
    <location>
        <begin position="1"/>
        <end position="20"/>
    </location>
</feature>